<organism evidence="1 2">
    <name type="scientific">Seohaeicola zhoushanensis</name>
    <dbReference type="NCBI Taxonomy" id="1569283"/>
    <lineage>
        <taxon>Bacteria</taxon>
        <taxon>Pseudomonadati</taxon>
        <taxon>Pseudomonadota</taxon>
        <taxon>Alphaproteobacteria</taxon>
        <taxon>Rhodobacterales</taxon>
        <taxon>Roseobacteraceae</taxon>
        <taxon>Seohaeicola</taxon>
    </lineage>
</organism>
<evidence type="ECO:0008006" key="3">
    <source>
        <dbReference type="Google" id="ProtNLM"/>
    </source>
</evidence>
<dbReference type="RefSeq" id="WP_189678989.1">
    <property type="nucleotide sequence ID" value="NZ_BNCJ01000002.1"/>
</dbReference>
<evidence type="ECO:0000313" key="2">
    <source>
        <dbReference type="Proteomes" id="UP000626220"/>
    </source>
</evidence>
<dbReference type="Proteomes" id="UP000626220">
    <property type="component" value="Unassembled WGS sequence"/>
</dbReference>
<dbReference type="AlphaFoldDB" id="A0A8J3M891"/>
<dbReference type="EMBL" id="BNCJ01000002">
    <property type="protein sequence ID" value="GHF40796.1"/>
    <property type="molecule type" value="Genomic_DNA"/>
</dbReference>
<sequence>MIGTTPAEILRWTRGSGPTEPLWHAHYQGIDDTTELSFYDLIEVRVVKALRRAGVSLQAVRFAINYARDKFGVSHPLATLRFKTDGQEILAEALEQDGDLVSLSAKRPGQKVFSKIVDQSLNDLEFDNGEVVLWRPKRTTHIIIDPKRSFGTPILEDFGVSTQTLYNELSSYRDITRLAKAYEIPKALVAEAISFESRLEEQAKSADGQSPIRS</sequence>
<keyword evidence="2" id="KW-1185">Reference proteome</keyword>
<name>A0A8J3M891_9RHOB</name>
<reference evidence="1" key="2">
    <citation type="submission" date="2020-09" db="EMBL/GenBank/DDBJ databases">
        <authorList>
            <person name="Sun Q."/>
            <person name="Kim S."/>
        </authorList>
    </citation>
    <scope>NUCLEOTIDE SEQUENCE</scope>
    <source>
        <strain evidence="1">KCTC 42650</strain>
    </source>
</reference>
<protein>
    <recommendedName>
        <fullName evidence="3">DUF433 domain-containing protein</fullName>
    </recommendedName>
</protein>
<proteinExistence type="predicted"/>
<comment type="caution">
    <text evidence="1">The sequence shown here is derived from an EMBL/GenBank/DDBJ whole genome shotgun (WGS) entry which is preliminary data.</text>
</comment>
<reference evidence="1" key="1">
    <citation type="journal article" date="2014" name="Int. J. Syst. Evol. Microbiol.">
        <title>Complete genome sequence of Corynebacterium casei LMG S-19264T (=DSM 44701T), isolated from a smear-ripened cheese.</title>
        <authorList>
            <consortium name="US DOE Joint Genome Institute (JGI-PGF)"/>
            <person name="Walter F."/>
            <person name="Albersmeier A."/>
            <person name="Kalinowski J."/>
            <person name="Ruckert C."/>
        </authorList>
    </citation>
    <scope>NUCLEOTIDE SEQUENCE</scope>
    <source>
        <strain evidence="1">KCTC 42650</strain>
    </source>
</reference>
<accession>A0A8J3M891</accession>
<gene>
    <name evidence="1" type="ORF">GCM10017056_10500</name>
</gene>
<evidence type="ECO:0000313" key="1">
    <source>
        <dbReference type="EMBL" id="GHF40796.1"/>
    </source>
</evidence>